<protein>
    <submittedName>
        <fullName evidence="2">MBL fold metallo-hydrolase</fullName>
    </submittedName>
</protein>
<dbReference type="GO" id="GO:0016787">
    <property type="term" value="F:hydrolase activity"/>
    <property type="evidence" value="ECO:0007669"/>
    <property type="project" value="UniProtKB-KW"/>
</dbReference>
<dbReference type="OrthoDB" id="7253658at2"/>
<proteinExistence type="predicted"/>
<evidence type="ECO:0000313" key="3">
    <source>
        <dbReference type="Proteomes" id="UP000247832"/>
    </source>
</evidence>
<dbReference type="Proteomes" id="UP000247832">
    <property type="component" value="Unassembled WGS sequence"/>
</dbReference>
<feature type="domain" description="Metallo-beta-lactamase" evidence="1">
    <location>
        <begin position="57"/>
        <end position="228"/>
    </location>
</feature>
<reference evidence="2 3" key="1">
    <citation type="submission" date="2018-05" db="EMBL/GenBank/DDBJ databases">
        <title>Genetic diversity of glacier-inhabiting Cryobacterium bacteria in China and description of Cryobacterium mengkeensis sp. nov. and Arthrobacter glacialis sp. nov.</title>
        <authorList>
            <person name="Liu Q."/>
            <person name="Xin Y.-H."/>
        </authorList>
    </citation>
    <scope>NUCLEOTIDE SEQUENCE [LARGE SCALE GENOMIC DNA]</scope>
    <source>
        <strain evidence="2 3">LI2</strain>
    </source>
</reference>
<comment type="caution">
    <text evidence="2">The sequence shown here is derived from an EMBL/GenBank/DDBJ whole genome shotgun (WGS) entry which is preliminary data.</text>
</comment>
<dbReference type="SMART" id="SM00849">
    <property type="entry name" value="Lactamase_B"/>
    <property type="match status" value="1"/>
</dbReference>
<evidence type="ECO:0000313" key="2">
    <source>
        <dbReference type="EMBL" id="PYI66429.1"/>
    </source>
</evidence>
<dbReference type="InterPro" id="IPR001279">
    <property type="entry name" value="Metallo-B-lactamas"/>
</dbReference>
<sequence>MTAVDFVAGAPVTPNLDVNWIHGSRSRNAAAEPLIQVHRHDEHSFIPRQSKASSYEAPFLYLLFGNSRALLLDTGATADPTRFPLRATVDSIVVQWLAAHPRAGYGLVVAHTHGHGDHIAGDGQFAGRPDTEVVGAAAAAVCGWFGFTGDCVPVNVDLGGRVLDVIPTPGHQEAAVTIFDPWTGWLLTGDTVYRGRLYVEDMAAFSASLDLMVDLARTRPVTSVMGCHIEMTNRAGHDYPLGTLFHPDEPPLQMSLRQLAGVREAAHAVAARPGGHRFDDFIIFNGPCRAAFIRQRLRRLGNRLRAR</sequence>
<keyword evidence="2" id="KW-0378">Hydrolase</keyword>
<keyword evidence="3" id="KW-1185">Reference proteome</keyword>
<dbReference type="AlphaFoldDB" id="A0A2V5L4Y5"/>
<evidence type="ECO:0000259" key="1">
    <source>
        <dbReference type="SMART" id="SM00849"/>
    </source>
</evidence>
<organism evidence="2 3">
    <name type="scientific">Arthrobacter livingstonensis</name>
    <dbReference type="NCBI Taxonomy" id="670078"/>
    <lineage>
        <taxon>Bacteria</taxon>
        <taxon>Bacillati</taxon>
        <taxon>Actinomycetota</taxon>
        <taxon>Actinomycetes</taxon>
        <taxon>Micrococcales</taxon>
        <taxon>Micrococcaceae</taxon>
        <taxon>Arthrobacter</taxon>
    </lineage>
</organism>
<name>A0A2V5L4Y5_9MICC</name>
<dbReference type="SUPFAM" id="SSF56281">
    <property type="entry name" value="Metallo-hydrolase/oxidoreductase"/>
    <property type="match status" value="1"/>
</dbReference>
<dbReference type="Gene3D" id="3.60.15.10">
    <property type="entry name" value="Ribonuclease Z/Hydroxyacylglutathione hydrolase-like"/>
    <property type="match status" value="1"/>
</dbReference>
<accession>A0A2V5L4Y5</accession>
<dbReference type="InterPro" id="IPR036866">
    <property type="entry name" value="RibonucZ/Hydroxyglut_hydro"/>
</dbReference>
<dbReference type="EMBL" id="QJVD01000015">
    <property type="protein sequence ID" value="PYI66429.1"/>
    <property type="molecule type" value="Genomic_DNA"/>
</dbReference>
<gene>
    <name evidence="2" type="ORF">CVV68_14130</name>
</gene>